<proteinExistence type="predicted"/>
<keyword evidence="2" id="KW-1185">Reference proteome</keyword>
<dbReference type="RefSeq" id="WP_187580167.1">
    <property type="nucleotide sequence ID" value="NZ_CP060713.1"/>
</dbReference>
<evidence type="ECO:0000313" key="2">
    <source>
        <dbReference type="Proteomes" id="UP000515947"/>
    </source>
</evidence>
<dbReference type="EMBL" id="CP060713">
    <property type="protein sequence ID" value="QNN54327.1"/>
    <property type="molecule type" value="Genomic_DNA"/>
</dbReference>
<reference evidence="1 2" key="1">
    <citation type="submission" date="2020-08" db="EMBL/GenBank/DDBJ databases">
        <title>Genome sequence of Nocardioides mesophilus KACC 16243T.</title>
        <authorList>
            <person name="Hyun D.-W."/>
            <person name="Bae J.-W."/>
        </authorList>
    </citation>
    <scope>NUCLEOTIDE SEQUENCE [LARGE SCALE GENOMIC DNA]</scope>
    <source>
        <strain evidence="1 2">KACC 16243</strain>
    </source>
</reference>
<name>A0A7G9RFF2_9ACTN</name>
<sequence>MEVMDWLLDGDPAIRWQVLRDLTHAPDEQVAAERARVETEGWGARLLSLRDPDGQWEGGACFPRRVVDDWRAGIEPDFSGGQPWTATLPTLVLLRDLGLDPASPAARETIALVAANCRWEHDDEAFFDGEVEACINGRALSVGAYFGAGVDALATALLEDQLGDGGWNCWTEHGATVSSFHSTICVLEGLLDYEQSEGAVAVAEARRRGEEYLLERRLFRRKSTGEVPDEDWLRFSWPPRWHYDVLRALDYFRRTGSAPDARVDEAVQLVRDKRQPDGTWLLENTHPGETQLELDDGDGRPGRWNTLRALRVLDWYGDGG</sequence>
<dbReference type="InterPro" id="IPR008930">
    <property type="entry name" value="Terpenoid_cyclase/PrenylTrfase"/>
</dbReference>
<evidence type="ECO:0000313" key="1">
    <source>
        <dbReference type="EMBL" id="QNN54327.1"/>
    </source>
</evidence>
<dbReference type="Proteomes" id="UP000515947">
    <property type="component" value="Chromosome"/>
</dbReference>
<evidence type="ECO:0008006" key="3">
    <source>
        <dbReference type="Google" id="ProtNLM"/>
    </source>
</evidence>
<dbReference type="SUPFAM" id="SSF48239">
    <property type="entry name" value="Terpenoid cyclases/Protein prenyltransferases"/>
    <property type="match status" value="1"/>
</dbReference>
<dbReference type="Gene3D" id="1.50.10.20">
    <property type="match status" value="1"/>
</dbReference>
<organism evidence="1 2">
    <name type="scientific">Nocardioides mesophilus</name>
    <dbReference type="NCBI Taxonomy" id="433659"/>
    <lineage>
        <taxon>Bacteria</taxon>
        <taxon>Bacillati</taxon>
        <taxon>Actinomycetota</taxon>
        <taxon>Actinomycetes</taxon>
        <taxon>Propionibacteriales</taxon>
        <taxon>Nocardioidaceae</taxon>
        <taxon>Nocardioides</taxon>
    </lineage>
</organism>
<dbReference type="KEGG" id="nmes:H9L09_08325"/>
<protein>
    <recommendedName>
        <fullName evidence="3">Squalene cyclase</fullName>
    </recommendedName>
</protein>
<gene>
    <name evidence="1" type="ORF">H9L09_08325</name>
</gene>
<accession>A0A7G9RFF2</accession>
<dbReference type="AlphaFoldDB" id="A0A7G9RFF2"/>